<organism evidence="2 3">
    <name type="scientific">Diversispora eburnea</name>
    <dbReference type="NCBI Taxonomy" id="1213867"/>
    <lineage>
        <taxon>Eukaryota</taxon>
        <taxon>Fungi</taxon>
        <taxon>Fungi incertae sedis</taxon>
        <taxon>Mucoromycota</taxon>
        <taxon>Glomeromycotina</taxon>
        <taxon>Glomeromycetes</taxon>
        <taxon>Diversisporales</taxon>
        <taxon>Diversisporaceae</taxon>
        <taxon>Diversispora</taxon>
    </lineage>
</organism>
<evidence type="ECO:0000256" key="1">
    <source>
        <dbReference type="SAM" id="Coils"/>
    </source>
</evidence>
<dbReference type="Proteomes" id="UP000789706">
    <property type="component" value="Unassembled WGS sequence"/>
</dbReference>
<comment type="caution">
    <text evidence="2">The sequence shown here is derived from an EMBL/GenBank/DDBJ whole genome shotgun (WGS) entry which is preliminary data.</text>
</comment>
<keyword evidence="3" id="KW-1185">Reference proteome</keyword>
<sequence>FLKEEIANMLKNELIQKSFSSWSIPIVMLLEEERNFETTTTSSFTSDTLELPELTLLYSSSSYFPSSQSSIVPIQVDPDTWTTKLQSKNESGTLFQDKGNLKEDLEGTFDEENEDNKINGILDCYFFNKDEVSDVKINPKLVKEQKDELDSLLQKNMKNFTFTSDQEVLLSIETEITTYPSETADTIDYQDSLLKKMEQVIEDLQEAKNQAQDRIAKSQSKQQLRYQVKTTIETYNIGGLVLLYRMEVFTVVIDYVTQEASFFFHSLSFISSPEDS</sequence>
<name>A0A9N9C7V4_9GLOM</name>
<evidence type="ECO:0000313" key="3">
    <source>
        <dbReference type="Proteomes" id="UP000789706"/>
    </source>
</evidence>
<feature type="non-terminal residue" evidence="2">
    <location>
        <position position="276"/>
    </location>
</feature>
<reference evidence="2" key="1">
    <citation type="submission" date="2021-06" db="EMBL/GenBank/DDBJ databases">
        <authorList>
            <person name="Kallberg Y."/>
            <person name="Tangrot J."/>
            <person name="Rosling A."/>
        </authorList>
    </citation>
    <scope>NUCLEOTIDE SEQUENCE</scope>
    <source>
        <strain evidence="2">AZ414A</strain>
    </source>
</reference>
<dbReference type="EMBL" id="CAJVPK010001595">
    <property type="protein sequence ID" value="CAG8592328.1"/>
    <property type="molecule type" value="Genomic_DNA"/>
</dbReference>
<gene>
    <name evidence="2" type="ORF">DEBURN_LOCUS9121</name>
</gene>
<protein>
    <submittedName>
        <fullName evidence="2">6403_t:CDS:1</fullName>
    </submittedName>
</protein>
<proteinExistence type="predicted"/>
<dbReference type="AlphaFoldDB" id="A0A9N9C7V4"/>
<accession>A0A9N9C7V4</accession>
<keyword evidence="1" id="KW-0175">Coiled coil</keyword>
<evidence type="ECO:0000313" key="2">
    <source>
        <dbReference type="EMBL" id="CAG8592328.1"/>
    </source>
</evidence>
<feature type="coiled-coil region" evidence="1">
    <location>
        <begin position="190"/>
        <end position="221"/>
    </location>
</feature>